<feature type="compositionally biased region" description="Basic and acidic residues" evidence="1">
    <location>
        <begin position="383"/>
        <end position="394"/>
    </location>
</feature>
<sequence length="412" mass="46917">MSIRPIEIESLINFHQTVSDVAYDMALVRWLNAVAVALLFYDSLITLPDEVDLIWPKQWSVIKALTYLNRIITFCIIPLNGLHFMAIGIGTSDSFCRFLIITTGYAALVSFAMCNWILLARTKALLGEKRWINTILIIYYVLSYSATAALVTITEIKLYKKMFYSPNLQVCAVAIHPPTMGNSTKKAKQTYSIGSELLSVLYRDGVVYYVVIILLRLYNLASWLILPPSFSFTGIFVLWSVLCIAVIRLQLNLIRAVDPRFQPTTVSASSFRGTRNFTNEIHTYNSRARSRDKRLTVGVYTSSSRPPSRRPSLARQEQMQPIQYAPPPLPQHVPYHPDDQTQESEPIQMYDLKNRPYASHTALLGSGADVSVIETQPYIPQERPSHPMTRDYGRESFPSNWYDTPRQSYVQP</sequence>
<dbReference type="Proteomes" id="UP000007148">
    <property type="component" value="Unassembled WGS sequence"/>
</dbReference>
<dbReference type="InParanoid" id="G4TLT6"/>
<evidence type="ECO:0000256" key="1">
    <source>
        <dbReference type="SAM" id="MobiDB-lite"/>
    </source>
</evidence>
<feature type="transmembrane region" description="Helical" evidence="2">
    <location>
        <begin position="232"/>
        <end position="251"/>
    </location>
</feature>
<dbReference type="InterPro" id="IPR045340">
    <property type="entry name" value="DUF6533"/>
</dbReference>
<feature type="transmembrane region" description="Helical" evidence="2">
    <location>
        <begin position="98"/>
        <end position="119"/>
    </location>
</feature>
<feature type="compositionally biased region" description="Polar residues" evidence="1">
    <location>
        <begin position="397"/>
        <end position="412"/>
    </location>
</feature>
<proteinExistence type="predicted"/>
<comment type="caution">
    <text evidence="4">The sequence shown here is derived from an EMBL/GenBank/DDBJ whole genome shotgun (WGS) entry which is preliminary data.</text>
</comment>
<feature type="region of interest" description="Disordered" evidence="1">
    <location>
        <begin position="377"/>
        <end position="412"/>
    </location>
</feature>
<evidence type="ECO:0000256" key="2">
    <source>
        <dbReference type="SAM" id="Phobius"/>
    </source>
</evidence>
<feature type="transmembrane region" description="Helical" evidence="2">
    <location>
        <begin position="61"/>
        <end position="86"/>
    </location>
</feature>
<dbReference type="OMA" id="FCANIAV"/>
<dbReference type="AlphaFoldDB" id="G4TLT6"/>
<evidence type="ECO:0000313" key="5">
    <source>
        <dbReference type="Proteomes" id="UP000007148"/>
    </source>
</evidence>
<feature type="transmembrane region" description="Helical" evidence="2">
    <location>
        <begin position="206"/>
        <end position="226"/>
    </location>
</feature>
<keyword evidence="2" id="KW-0812">Transmembrane</keyword>
<evidence type="ECO:0000313" key="4">
    <source>
        <dbReference type="EMBL" id="CCA72279.1"/>
    </source>
</evidence>
<dbReference type="Pfam" id="PF20151">
    <property type="entry name" value="DUF6533"/>
    <property type="match status" value="1"/>
</dbReference>
<protein>
    <recommendedName>
        <fullName evidence="3">DUF6533 domain-containing protein</fullName>
    </recommendedName>
</protein>
<feature type="transmembrane region" description="Helical" evidence="2">
    <location>
        <begin position="131"/>
        <end position="153"/>
    </location>
</feature>
<dbReference type="EMBL" id="CAFZ01000156">
    <property type="protein sequence ID" value="CCA72279.1"/>
    <property type="molecule type" value="Genomic_DNA"/>
</dbReference>
<dbReference type="OrthoDB" id="3242409at2759"/>
<keyword evidence="5" id="KW-1185">Reference proteome</keyword>
<name>G4TLT6_SERID</name>
<accession>G4TLT6</accession>
<evidence type="ECO:0000259" key="3">
    <source>
        <dbReference type="Pfam" id="PF20151"/>
    </source>
</evidence>
<organism evidence="4 5">
    <name type="scientific">Serendipita indica (strain DSM 11827)</name>
    <name type="common">Root endophyte fungus</name>
    <name type="synonym">Piriformospora indica</name>
    <dbReference type="NCBI Taxonomy" id="1109443"/>
    <lineage>
        <taxon>Eukaryota</taxon>
        <taxon>Fungi</taxon>
        <taxon>Dikarya</taxon>
        <taxon>Basidiomycota</taxon>
        <taxon>Agaricomycotina</taxon>
        <taxon>Agaricomycetes</taxon>
        <taxon>Sebacinales</taxon>
        <taxon>Serendipitaceae</taxon>
        <taxon>Serendipita</taxon>
    </lineage>
</organism>
<feature type="domain" description="DUF6533" evidence="3">
    <location>
        <begin position="31"/>
        <end position="74"/>
    </location>
</feature>
<reference evidence="4 5" key="1">
    <citation type="journal article" date="2011" name="PLoS Pathog.">
        <title>Endophytic Life Strategies Decoded by Genome and Transcriptome Analyses of the Mutualistic Root Symbiont Piriformospora indica.</title>
        <authorList>
            <person name="Zuccaro A."/>
            <person name="Lahrmann U."/>
            <person name="Guldener U."/>
            <person name="Langen G."/>
            <person name="Pfiffi S."/>
            <person name="Biedenkopf D."/>
            <person name="Wong P."/>
            <person name="Samans B."/>
            <person name="Grimm C."/>
            <person name="Basiewicz M."/>
            <person name="Murat C."/>
            <person name="Martin F."/>
            <person name="Kogel K.H."/>
        </authorList>
    </citation>
    <scope>NUCLEOTIDE SEQUENCE [LARGE SCALE GENOMIC DNA]</scope>
    <source>
        <strain evidence="4 5">DSM 11827</strain>
    </source>
</reference>
<keyword evidence="2" id="KW-0472">Membrane</keyword>
<keyword evidence="2" id="KW-1133">Transmembrane helix</keyword>
<gene>
    <name evidence="4" type="ORF">PIIN_06213</name>
</gene>
<feature type="region of interest" description="Disordered" evidence="1">
    <location>
        <begin position="295"/>
        <end position="317"/>
    </location>
</feature>
<dbReference type="HOGENOM" id="CLU_667500_0_0_1"/>
<feature type="region of interest" description="Disordered" evidence="1">
    <location>
        <begin position="323"/>
        <end position="342"/>
    </location>
</feature>